<dbReference type="InterPro" id="IPR012919">
    <property type="entry name" value="SUN_dom"/>
</dbReference>
<evidence type="ECO:0000256" key="1">
    <source>
        <dbReference type="ARBA" id="ARBA00004370"/>
    </source>
</evidence>
<dbReference type="AlphaFoldDB" id="L2GUK1"/>
<feature type="transmembrane region" description="Helical" evidence="5">
    <location>
        <begin position="157"/>
        <end position="174"/>
    </location>
</feature>
<accession>L2GUK1</accession>
<keyword evidence="8" id="KW-1185">Reference proteome</keyword>
<dbReference type="InParanoid" id="L2GUK1"/>
<sequence length="367" mass="42145">MDRRKMLKLLKTPESSFNLDSDDSFALKSAKPNILKKKVTDIINGLHEKQADHGHDDDENRLKITNDEHEEGSNNQLNESDHDRYEVSDDAHQNHYNDEHSSERSEEKHVDNTAITGCNTIDYERSVFLDKNDSTKSQLCRLTCIVKNETTSFIKRHFVVLFVSVLTIFIVTYLNRAHNTTEEDYKKDIRLLRAQNKSLQDVVSKLSVQKPAKRVFNVGRVEEGTIIDIQNSAKPYYYGLIFQKSGRHINSVMSEGLELGNCFIMSGTEGHIIFKFARPFKIVRIELFHPASKKNASAIKNIRIMGINGDKKENLGEYVYEGAGRYQEFELHNDTSFEALDFGILSNHGARDHTCVYRIYVFAEEDT</sequence>
<protein>
    <recommendedName>
        <fullName evidence="6">SUN domain-containing protein</fullName>
    </recommendedName>
</protein>
<keyword evidence="3 5" id="KW-1133">Transmembrane helix</keyword>
<dbReference type="Gene3D" id="2.60.120.260">
    <property type="entry name" value="Galactose-binding domain-like"/>
    <property type="match status" value="1"/>
</dbReference>
<dbReference type="InterPro" id="IPR045119">
    <property type="entry name" value="SUN1-5"/>
</dbReference>
<name>L2GUK1_VAVCU</name>
<comment type="subcellular location">
    <subcellularLocation>
        <location evidence="1">Membrane</location>
    </subcellularLocation>
</comment>
<dbReference type="PANTHER" id="PTHR12911:SF8">
    <property type="entry name" value="KLAROID PROTEIN-RELATED"/>
    <property type="match status" value="1"/>
</dbReference>
<evidence type="ECO:0000256" key="5">
    <source>
        <dbReference type="SAM" id="Phobius"/>
    </source>
</evidence>
<feature type="domain" description="SUN" evidence="6">
    <location>
        <begin position="217"/>
        <end position="366"/>
    </location>
</feature>
<keyword evidence="2 5" id="KW-0812">Transmembrane</keyword>
<proteinExistence type="predicted"/>
<dbReference type="PROSITE" id="PS51469">
    <property type="entry name" value="SUN"/>
    <property type="match status" value="1"/>
</dbReference>
<dbReference type="GO" id="GO:0043495">
    <property type="term" value="F:protein-membrane adaptor activity"/>
    <property type="evidence" value="ECO:0007669"/>
    <property type="project" value="TreeGrafter"/>
</dbReference>
<dbReference type="VEuPathDB" id="MicrosporidiaDB:VCUG_01739"/>
<organism evidence="7 8">
    <name type="scientific">Vavraia culicis (isolate floridensis)</name>
    <name type="common">Microsporidian parasite</name>
    <dbReference type="NCBI Taxonomy" id="948595"/>
    <lineage>
        <taxon>Eukaryota</taxon>
        <taxon>Fungi</taxon>
        <taxon>Fungi incertae sedis</taxon>
        <taxon>Microsporidia</taxon>
        <taxon>Pleistophoridae</taxon>
        <taxon>Vavraia</taxon>
    </lineage>
</organism>
<dbReference type="GeneID" id="19879612"/>
<dbReference type="EMBL" id="GL877433">
    <property type="protein sequence ID" value="ELA46780.1"/>
    <property type="molecule type" value="Genomic_DNA"/>
</dbReference>
<gene>
    <name evidence="7" type="ORF">VCUG_01739</name>
</gene>
<dbReference type="Pfam" id="PF07738">
    <property type="entry name" value="Sad1_UNC"/>
    <property type="match status" value="1"/>
</dbReference>
<dbReference type="RefSeq" id="XP_008074756.1">
    <property type="nucleotide sequence ID" value="XM_008076565.1"/>
</dbReference>
<dbReference type="PANTHER" id="PTHR12911">
    <property type="entry name" value="SAD1/UNC-84-LIKE PROTEIN-RELATED"/>
    <property type="match status" value="1"/>
</dbReference>
<evidence type="ECO:0000259" key="6">
    <source>
        <dbReference type="PROSITE" id="PS51469"/>
    </source>
</evidence>
<dbReference type="STRING" id="948595.L2GUK1"/>
<evidence type="ECO:0000313" key="7">
    <source>
        <dbReference type="EMBL" id="ELA46780.1"/>
    </source>
</evidence>
<reference evidence="8" key="1">
    <citation type="submission" date="2011-03" db="EMBL/GenBank/DDBJ databases">
        <title>The genome sequence of Vavraia culicis strain floridensis.</title>
        <authorList>
            <consortium name="The Broad Institute Genome Sequencing Platform"/>
            <person name="Cuomo C."/>
            <person name="Becnel J."/>
            <person name="Sanscrainte N."/>
            <person name="Young S.K."/>
            <person name="Zeng Q."/>
            <person name="Gargeya S."/>
            <person name="Fitzgerald M."/>
            <person name="Haas B."/>
            <person name="Abouelleil A."/>
            <person name="Alvarado L."/>
            <person name="Arachchi H.M."/>
            <person name="Berlin A."/>
            <person name="Chapman S.B."/>
            <person name="Gearin G."/>
            <person name="Goldberg J."/>
            <person name="Griggs A."/>
            <person name="Gujja S."/>
            <person name="Hansen M."/>
            <person name="Heiman D."/>
            <person name="Howarth C."/>
            <person name="Larimer J."/>
            <person name="Lui A."/>
            <person name="MacDonald P.J.P."/>
            <person name="McCowen C."/>
            <person name="Montmayeur A."/>
            <person name="Murphy C."/>
            <person name="Neiman D."/>
            <person name="Pearson M."/>
            <person name="Priest M."/>
            <person name="Roberts A."/>
            <person name="Saif S."/>
            <person name="Shea T."/>
            <person name="Sisk P."/>
            <person name="Stolte C."/>
            <person name="Sykes S."/>
            <person name="Wortman J."/>
            <person name="Nusbaum C."/>
            <person name="Birren B."/>
        </authorList>
    </citation>
    <scope>NUCLEOTIDE SEQUENCE [LARGE SCALE GENOMIC DNA]</scope>
    <source>
        <strain evidence="8">floridensis</strain>
    </source>
</reference>
<dbReference type="HOGENOM" id="CLU_754784_0_0_1"/>
<keyword evidence="4 5" id="KW-0472">Membrane</keyword>
<dbReference type="GO" id="GO:0034993">
    <property type="term" value="C:meiotic nuclear membrane microtubule tethering complex"/>
    <property type="evidence" value="ECO:0007669"/>
    <property type="project" value="TreeGrafter"/>
</dbReference>
<dbReference type="OrthoDB" id="2190654at2759"/>
<evidence type="ECO:0000313" key="8">
    <source>
        <dbReference type="Proteomes" id="UP000011081"/>
    </source>
</evidence>
<evidence type="ECO:0000256" key="4">
    <source>
        <dbReference type="ARBA" id="ARBA00023136"/>
    </source>
</evidence>
<evidence type="ECO:0000256" key="3">
    <source>
        <dbReference type="ARBA" id="ARBA00022989"/>
    </source>
</evidence>
<dbReference type="Proteomes" id="UP000011081">
    <property type="component" value="Unassembled WGS sequence"/>
</dbReference>
<evidence type="ECO:0000256" key="2">
    <source>
        <dbReference type="ARBA" id="ARBA00022692"/>
    </source>
</evidence>